<reference evidence="1" key="2">
    <citation type="journal article" date="2023" name="IMA Fungus">
        <title>Comparative genomic study of the Penicillium genus elucidates a diverse pangenome and 15 lateral gene transfer events.</title>
        <authorList>
            <person name="Petersen C."/>
            <person name="Sorensen T."/>
            <person name="Nielsen M.R."/>
            <person name="Sondergaard T.E."/>
            <person name="Sorensen J.L."/>
            <person name="Fitzpatrick D.A."/>
            <person name="Frisvad J.C."/>
            <person name="Nielsen K.L."/>
        </authorList>
    </citation>
    <scope>NUCLEOTIDE SEQUENCE</scope>
    <source>
        <strain evidence="1">IBT 21917</strain>
    </source>
</reference>
<name>A0A9W9HUY6_9EURO</name>
<proteinExistence type="predicted"/>
<dbReference type="Proteomes" id="UP001146351">
    <property type="component" value="Unassembled WGS sequence"/>
</dbReference>
<sequence length="583" mass="65598">MAISLPDPDGKTLLIAVLTPLGPTDEARLLEQLQSSIGDARSVHLWHLPIVNLSQPPPRGDCHDSKANIYAAAILAHRAGFTQLLVADGLTARQLKADLRPGEHPLLTVVMVRVVIKGEQGTDHARVIIKRHTPGTSEAGNVADQLETFEISHSLGSDEDLAGSGRFDEWGLELHDPDRAAFTPNTLASTGREDFDSARRAALGISTPLPGELARSIASSVDHRVQSREIPSWARRGRLTIFLAFPTTMADWQRVQSAFQEEVDRLWELKQNENPSIKLREVPVQVIPWDYDHPATRRELENQWIAPWKLNDQEDFAPIAYLLAPASFTGETSSLAQARFGSIYHTWDGSLFMKRTTLTEMFNQHVDGVRYARMGEDAREAGGDQGLLDPQEMDRFTTPDQPFYPNPPPWLPVDDEDCVAVGVFYLTNRLTENQVQSLKAVVYQEDEDLDLAKGCCFVPWRNGDKDAPDGTLDDVWKMMWEMKDAWEPPRYPIFLVDAQSGIDQTVLMVSRMNVRPPDLERFRGLLEEVEDPDLRGFYYGRVKAVEMHTAWCNLDIGNMGFEELVPEMHHYIRPDWPADACCG</sequence>
<dbReference type="EMBL" id="JAPQKO010000006">
    <property type="protein sequence ID" value="KAJ5156864.1"/>
    <property type="molecule type" value="Genomic_DNA"/>
</dbReference>
<dbReference type="AlphaFoldDB" id="A0A9W9HUY6"/>
<evidence type="ECO:0000313" key="1">
    <source>
        <dbReference type="EMBL" id="KAJ5156864.1"/>
    </source>
</evidence>
<reference evidence="1" key="1">
    <citation type="submission" date="2022-11" db="EMBL/GenBank/DDBJ databases">
        <authorList>
            <person name="Petersen C."/>
        </authorList>
    </citation>
    <scope>NUCLEOTIDE SEQUENCE</scope>
    <source>
        <strain evidence="1">IBT 21917</strain>
    </source>
</reference>
<comment type="caution">
    <text evidence="1">The sequence shown here is derived from an EMBL/GenBank/DDBJ whole genome shotgun (WGS) entry which is preliminary data.</text>
</comment>
<gene>
    <name evidence="1" type="ORF">N7492_009667</name>
</gene>
<accession>A0A9W9HUY6</accession>
<organism evidence="1 2">
    <name type="scientific">Penicillium capsulatum</name>
    <dbReference type="NCBI Taxonomy" id="69766"/>
    <lineage>
        <taxon>Eukaryota</taxon>
        <taxon>Fungi</taxon>
        <taxon>Dikarya</taxon>
        <taxon>Ascomycota</taxon>
        <taxon>Pezizomycotina</taxon>
        <taxon>Eurotiomycetes</taxon>
        <taxon>Eurotiomycetidae</taxon>
        <taxon>Eurotiales</taxon>
        <taxon>Aspergillaceae</taxon>
        <taxon>Penicillium</taxon>
    </lineage>
</organism>
<dbReference type="OrthoDB" id="4461621at2759"/>
<protein>
    <submittedName>
        <fullName evidence="1">Uncharacterized protein</fullName>
    </submittedName>
</protein>
<keyword evidence="2" id="KW-1185">Reference proteome</keyword>
<evidence type="ECO:0000313" key="2">
    <source>
        <dbReference type="Proteomes" id="UP001146351"/>
    </source>
</evidence>